<proteinExistence type="predicted"/>
<accession>A0ABQ7A977</accession>
<organism evidence="2 3">
    <name type="scientific">Brassica cretica</name>
    <name type="common">Mustard</name>
    <dbReference type="NCBI Taxonomy" id="69181"/>
    <lineage>
        <taxon>Eukaryota</taxon>
        <taxon>Viridiplantae</taxon>
        <taxon>Streptophyta</taxon>
        <taxon>Embryophyta</taxon>
        <taxon>Tracheophyta</taxon>
        <taxon>Spermatophyta</taxon>
        <taxon>Magnoliopsida</taxon>
        <taxon>eudicotyledons</taxon>
        <taxon>Gunneridae</taxon>
        <taxon>Pentapetalae</taxon>
        <taxon>rosids</taxon>
        <taxon>malvids</taxon>
        <taxon>Brassicales</taxon>
        <taxon>Brassicaceae</taxon>
        <taxon>Brassiceae</taxon>
        <taxon>Brassica</taxon>
    </lineage>
</organism>
<reference evidence="2 3" key="1">
    <citation type="journal article" date="2020" name="BMC Genomics">
        <title>Intraspecific diversification of the crop wild relative Brassica cretica Lam. using demographic model selection.</title>
        <authorList>
            <person name="Kioukis A."/>
            <person name="Michalopoulou V.A."/>
            <person name="Briers L."/>
            <person name="Pirintsos S."/>
            <person name="Studholme D.J."/>
            <person name="Pavlidis P."/>
            <person name="Sarris P.F."/>
        </authorList>
    </citation>
    <scope>NUCLEOTIDE SEQUENCE [LARGE SCALE GENOMIC DNA]</scope>
    <source>
        <strain evidence="3">cv. PFS-1207/04</strain>
    </source>
</reference>
<evidence type="ECO:0000313" key="3">
    <source>
        <dbReference type="Proteomes" id="UP000266723"/>
    </source>
</evidence>
<feature type="compositionally biased region" description="Polar residues" evidence="1">
    <location>
        <begin position="185"/>
        <end position="202"/>
    </location>
</feature>
<protein>
    <submittedName>
        <fullName evidence="2">Uncharacterized protein</fullName>
    </submittedName>
</protein>
<gene>
    <name evidence="2" type="ORF">DY000_02053313</name>
</gene>
<feature type="region of interest" description="Disordered" evidence="1">
    <location>
        <begin position="1"/>
        <end position="63"/>
    </location>
</feature>
<feature type="region of interest" description="Disordered" evidence="1">
    <location>
        <begin position="150"/>
        <end position="216"/>
    </location>
</feature>
<keyword evidence="3" id="KW-1185">Reference proteome</keyword>
<dbReference type="Proteomes" id="UP000266723">
    <property type="component" value="Unassembled WGS sequence"/>
</dbReference>
<comment type="caution">
    <text evidence="2">The sequence shown here is derived from an EMBL/GenBank/DDBJ whole genome shotgun (WGS) entry which is preliminary data.</text>
</comment>
<feature type="compositionally biased region" description="Polar residues" evidence="1">
    <location>
        <begin position="1"/>
        <end position="22"/>
    </location>
</feature>
<dbReference type="EMBL" id="QGKV02002055">
    <property type="protein sequence ID" value="KAF3494247.1"/>
    <property type="molecule type" value="Genomic_DNA"/>
</dbReference>
<name>A0ABQ7A977_BRACR</name>
<sequence length="216" mass="23626">MPNSTRSNKETQLLFSSVPTSLERSIRKERRSSSIDNNTNSLLDSYQPPSTHTPILSLDTRSPPSTKAILSSTDIFHPTSINISVRTSIDTEPRDMVATLILVRDDNGDLHDHEGHLRNAADDDFWQVVNHEKLQEGDFGSRDDAAIIDQDSSEESDQESSGRLDEPNAGSNESQPAGDLGGSGTTQMNQPRSHEPNNQGSTDDPIVYSTGPITRA</sequence>
<evidence type="ECO:0000256" key="1">
    <source>
        <dbReference type="SAM" id="MobiDB-lite"/>
    </source>
</evidence>
<evidence type="ECO:0000313" key="2">
    <source>
        <dbReference type="EMBL" id="KAF3494247.1"/>
    </source>
</evidence>
<feature type="compositionally biased region" description="Polar residues" evidence="1">
    <location>
        <begin position="36"/>
        <end position="63"/>
    </location>
</feature>